<dbReference type="GO" id="GO:0046872">
    <property type="term" value="F:metal ion binding"/>
    <property type="evidence" value="ECO:0007669"/>
    <property type="project" value="UniProtKB-KW"/>
</dbReference>
<evidence type="ECO:0000313" key="6">
    <source>
        <dbReference type="EMBL" id="KIV80196.1"/>
    </source>
</evidence>
<accession>A0A0D1WYG1</accession>
<evidence type="ECO:0000256" key="3">
    <source>
        <dbReference type="ARBA" id="ARBA00022833"/>
    </source>
</evidence>
<dbReference type="AlphaFoldDB" id="A0A0D1WYG1"/>
<gene>
    <name evidence="6" type="ORF">PV11_07715</name>
</gene>
<dbReference type="InterPro" id="IPR011057">
    <property type="entry name" value="Mss4-like_sf"/>
</dbReference>
<protein>
    <recommendedName>
        <fullName evidence="5">CENP-V/GFA domain-containing protein</fullName>
    </recommendedName>
</protein>
<keyword evidence="4" id="KW-0456">Lyase</keyword>
<feature type="domain" description="CENP-V/GFA" evidence="5">
    <location>
        <begin position="48"/>
        <end position="172"/>
    </location>
</feature>
<evidence type="ECO:0000256" key="1">
    <source>
        <dbReference type="ARBA" id="ARBA00005495"/>
    </source>
</evidence>
<evidence type="ECO:0000313" key="7">
    <source>
        <dbReference type="Proteomes" id="UP000053599"/>
    </source>
</evidence>
<evidence type="ECO:0000256" key="4">
    <source>
        <dbReference type="ARBA" id="ARBA00023239"/>
    </source>
</evidence>
<dbReference type="InterPro" id="IPR006913">
    <property type="entry name" value="CENP-V/GFA"/>
</dbReference>
<reference evidence="6 7" key="1">
    <citation type="submission" date="2015-01" db="EMBL/GenBank/DDBJ databases">
        <title>The Genome Sequence of Exophiala sideris CBS121828.</title>
        <authorList>
            <consortium name="The Broad Institute Genomics Platform"/>
            <person name="Cuomo C."/>
            <person name="de Hoog S."/>
            <person name="Gorbushina A."/>
            <person name="Stielow B."/>
            <person name="Teixiera M."/>
            <person name="Abouelleil A."/>
            <person name="Chapman S.B."/>
            <person name="Priest M."/>
            <person name="Young S.K."/>
            <person name="Wortman J."/>
            <person name="Nusbaum C."/>
            <person name="Birren B."/>
        </authorList>
    </citation>
    <scope>NUCLEOTIDE SEQUENCE [LARGE SCALE GENOMIC DNA]</scope>
    <source>
        <strain evidence="6 7">CBS 121828</strain>
    </source>
</reference>
<dbReference type="PANTHER" id="PTHR33337">
    <property type="entry name" value="GFA DOMAIN-CONTAINING PROTEIN"/>
    <property type="match status" value="1"/>
</dbReference>
<dbReference type="EMBL" id="KN846953">
    <property type="protein sequence ID" value="KIV80196.1"/>
    <property type="molecule type" value="Genomic_DNA"/>
</dbReference>
<dbReference type="HOGENOM" id="CLU_055491_3_6_1"/>
<dbReference type="STRING" id="1016849.A0A0D1WYG1"/>
<organism evidence="6 7">
    <name type="scientific">Exophiala sideris</name>
    <dbReference type="NCBI Taxonomy" id="1016849"/>
    <lineage>
        <taxon>Eukaryota</taxon>
        <taxon>Fungi</taxon>
        <taxon>Dikarya</taxon>
        <taxon>Ascomycota</taxon>
        <taxon>Pezizomycotina</taxon>
        <taxon>Eurotiomycetes</taxon>
        <taxon>Chaetothyriomycetidae</taxon>
        <taxon>Chaetothyriales</taxon>
        <taxon>Herpotrichiellaceae</taxon>
        <taxon>Exophiala</taxon>
    </lineage>
</organism>
<evidence type="ECO:0000259" key="5">
    <source>
        <dbReference type="PROSITE" id="PS51891"/>
    </source>
</evidence>
<dbReference type="PROSITE" id="PS51891">
    <property type="entry name" value="CENP_V_GFA"/>
    <property type="match status" value="1"/>
</dbReference>
<dbReference type="Proteomes" id="UP000053599">
    <property type="component" value="Unassembled WGS sequence"/>
</dbReference>
<dbReference type="PANTHER" id="PTHR33337:SF30">
    <property type="entry name" value="DUF636 DOMAIN PROTEIN (AFU_ORTHOLOGUE AFUA_1G03180)"/>
    <property type="match status" value="1"/>
</dbReference>
<proteinExistence type="inferred from homology"/>
<dbReference type="SUPFAM" id="SSF51316">
    <property type="entry name" value="Mss4-like"/>
    <property type="match status" value="1"/>
</dbReference>
<comment type="similarity">
    <text evidence="1">Belongs to the Gfa family.</text>
</comment>
<dbReference type="GO" id="GO:0016846">
    <property type="term" value="F:carbon-sulfur lyase activity"/>
    <property type="evidence" value="ECO:0007669"/>
    <property type="project" value="InterPro"/>
</dbReference>
<dbReference type="OrthoDB" id="2212170at2759"/>
<dbReference type="Gene3D" id="3.90.1590.10">
    <property type="entry name" value="glutathione-dependent formaldehyde- activating enzyme (gfa)"/>
    <property type="match status" value="1"/>
</dbReference>
<evidence type="ECO:0000256" key="2">
    <source>
        <dbReference type="ARBA" id="ARBA00022723"/>
    </source>
</evidence>
<keyword evidence="2" id="KW-0479">Metal-binding</keyword>
<name>A0A0D1WYG1_9EURO</name>
<sequence length="186" mass="20250">MRRTPEPYRTQPACEVSPSLDLIFFKQQTSHEYYPKPTALITKSPTMPTGSCFCGNLKIEYTGEPAMTVLCHCADCRHISGGLYSYNVVVPSSEFKITNGTPKEITKTADSGKSITNNFCPECGTTLFRYGDSFGGKDGMRIIKAGVLDDVNLVNSGKPTGELYASERIKWVAPVQGANQTEGMGS</sequence>
<dbReference type="Pfam" id="PF04828">
    <property type="entry name" value="GFA"/>
    <property type="match status" value="1"/>
</dbReference>
<keyword evidence="3" id="KW-0862">Zinc</keyword>